<feature type="transmembrane region" description="Helical" evidence="8">
    <location>
        <begin position="301"/>
        <end position="321"/>
    </location>
</feature>
<dbReference type="InterPro" id="IPR036259">
    <property type="entry name" value="MFS_trans_sf"/>
</dbReference>
<reference evidence="9 10" key="1">
    <citation type="submission" date="2018-07" db="EMBL/GenBank/DDBJ databases">
        <title>Genomic Encyclopedia of Type Strains, Phase IV (KMG-IV): sequencing the most valuable type-strain genomes for metagenomic binning, comparative biology and taxonomic classification.</title>
        <authorList>
            <person name="Goeker M."/>
        </authorList>
    </citation>
    <scope>NUCLEOTIDE SEQUENCE [LARGE SCALE GENOMIC DNA]</scope>
    <source>
        <strain evidence="9 10">DSM 25528</strain>
    </source>
</reference>
<organism evidence="9 10">
    <name type="scientific">Ciceribacter lividus</name>
    <dbReference type="NCBI Taxonomy" id="1197950"/>
    <lineage>
        <taxon>Bacteria</taxon>
        <taxon>Pseudomonadati</taxon>
        <taxon>Pseudomonadota</taxon>
        <taxon>Alphaproteobacteria</taxon>
        <taxon>Hyphomicrobiales</taxon>
        <taxon>Rhizobiaceae</taxon>
        <taxon>Ciceribacter</taxon>
    </lineage>
</organism>
<keyword evidence="7 8" id="KW-0472">Membrane</keyword>
<name>A0A6I7HN92_9HYPH</name>
<feature type="transmembrane region" description="Helical" evidence="8">
    <location>
        <begin position="98"/>
        <end position="114"/>
    </location>
</feature>
<evidence type="ECO:0000313" key="9">
    <source>
        <dbReference type="EMBL" id="RCW24927.1"/>
    </source>
</evidence>
<dbReference type="Gene3D" id="1.20.1250.20">
    <property type="entry name" value="MFS general substrate transporter like domains"/>
    <property type="match status" value="2"/>
</dbReference>
<dbReference type="Proteomes" id="UP000252582">
    <property type="component" value="Unassembled WGS sequence"/>
</dbReference>
<feature type="transmembrane region" description="Helical" evidence="8">
    <location>
        <begin position="31"/>
        <end position="52"/>
    </location>
</feature>
<dbReference type="PANTHER" id="PTHR23535">
    <property type="entry name" value="SUGAR EFFLUX TRANSPORTER A-RELATED"/>
    <property type="match status" value="1"/>
</dbReference>
<feature type="transmembrane region" description="Helical" evidence="8">
    <location>
        <begin position="64"/>
        <end position="86"/>
    </location>
</feature>
<comment type="caution">
    <text evidence="9">The sequence shown here is derived from an EMBL/GenBank/DDBJ whole genome shotgun (WGS) entry which is preliminary data.</text>
</comment>
<feature type="transmembrane region" description="Helical" evidence="8">
    <location>
        <begin position="120"/>
        <end position="142"/>
    </location>
</feature>
<evidence type="ECO:0000256" key="1">
    <source>
        <dbReference type="ARBA" id="ARBA00004651"/>
    </source>
</evidence>
<evidence type="ECO:0000313" key="10">
    <source>
        <dbReference type="Proteomes" id="UP000252582"/>
    </source>
</evidence>
<evidence type="ECO:0000256" key="6">
    <source>
        <dbReference type="ARBA" id="ARBA00022989"/>
    </source>
</evidence>
<dbReference type="InterPro" id="IPR011701">
    <property type="entry name" value="MFS"/>
</dbReference>
<keyword evidence="10" id="KW-1185">Reference proteome</keyword>
<dbReference type="AlphaFoldDB" id="A0A6I7HN92"/>
<evidence type="ECO:0000256" key="2">
    <source>
        <dbReference type="ARBA" id="ARBA00022448"/>
    </source>
</evidence>
<feature type="transmembrane region" description="Helical" evidence="8">
    <location>
        <begin position="273"/>
        <end position="294"/>
    </location>
</feature>
<proteinExistence type="predicted"/>
<feature type="transmembrane region" description="Helical" evidence="8">
    <location>
        <begin position="241"/>
        <end position="261"/>
    </location>
</feature>
<keyword evidence="5 8" id="KW-0812">Transmembrane</keyword>
<dbReference type="EMBL" id="QPIX01000005">
    <property type="protein sequence ID" value="RCW24927.1"/>
    <property type="molecule type" value="Genomic_DNA"/>
</dbReference>
<accession>A0A6I7HN92</accession>
<evidence type="ECO:0000256" key="8">
    <source>
        <dbReference type="SAM" id="Phobius"/>
    </source>
</evidence>
<feature type="transmembrane region" description="Helical" evidence="8">
    <location>
        <begin position="361"/>
        <end position="382"/>
    </location>
</feature>
<sequence length="425" mass="44195">MRPATISAQFCKRAAMLTSLSIIFRHPPVRVSALAIFLFGFSGAATSPYMSLIGIRELGLSDHAYSVLIFVAALVNVSASITAGILVDRLGHYRRPMIATSLFGVAGFAMVYAFPAVPVFVLAMLVFIPVFGSVNSLIFANIRAVSAGMAARDLIAVNSVVRAVLSLSWVLVPGLVGALLVGAPSMLPSFLFASLACGGCFLIFAFMLPRGAKGEGRAPPRHAAFLASLGEIASGKVLPRVLAIALISSMLHVNGVVLPLVVTGKARGTTVDVGTIVGIVAFLEIVFILFWGWVERRTSARFAITASACVYAVYLVFLGLADAPRDVYVLTLVAGLGAAGIISVPITYLQDLIAERAGLGSSLIAVNVFLSGGLSSLAFALGTAISDYAGTAILGAFVGLCGIVLLRLLDRSGTAALREADDEGT</sequence>
<evidence type="ECO:0000256" key="3">
    <source>
        <dbReference type="ARBA" id="ARBA00022475"/>
    </source>
</evidence>
<dbReference type="Pfam" id="PF07690">
    <property type="entry name" value="MFS_1"/>
    <property type="match status" value="1"/>
</dbReference>
<evidence type="ECO:0000256" key="7">
    <source>
        <dbReference type="ARBA" id="ARBA00023136"/>
    </source>
</evidence>
<dbReference type="SUPFAM" id="SSF103473">
    <property type="entry name" value="MFS general substrate transporter"/>
    <property type="match status" value="2"/>
</dbReference>
<dbReference type="PANTHER" id="PTHR23535:SF2">
    <property type="entry name" value="SUGAR EFFLUX TRANSPORTER A-RELATED"/>
    <property type="match status" value="1"/>
</dbReference>
<keyword evidence="4" id="KW-0762">Sugar transport</keyword>
<feature type="transmembrane region" description="Helical" evidence="8">
    <location>
        <begin position="327"/>
        <end position="349"/>
    </location>
</feature>
<feature type="transmembrane region" description="Helical" evidence="8">
    <location>
        <begin position="388"/>
        <end position="409"/>
    </location>
</feature>
<dbReference type="GO" id="GO:0022857">
    <property type="term" value="F:transmembrane transporter activity"/>
    <property type="evidence" value="ECO:0007669"/>
    <property type="project" value="InterPro"/>
</dbReference>
<keyword evidence="6 8" id="KW-1133">Transmembrane helix</keyword>
<keyword evidence="2" id="KW-0813">Transport</keyword>
<dbReference type="GO" id="GO:0005886">
    <property type="term" value="C:plasma membrane"/>
    <property type="evidence" value="ECO:0007669"/>
    <property type="project" value="UniProtKB-SubCell"/>
</dbReference>
<feature type="transmembrane region" description="Helical" evidence="8">
    <location>
        <begin position="189"/>
        <end position="208"/>
    </location>
</feature>
<keyword evidence="3" id="KW-1003">Cell membrane</keyword>
<evidence type="ECO:0000256" key="5">
    <source>
        <dbReference type="ARBA" id="ARBA00022692"/>
    </source>
</evidence>
<comment type="subcellular location">
    <subcellularLocation>
        <location evidence="1">Cell membrane</location>
        <topology evidence="1">Multi-pass membrane protein</topology>
    </subcellularLocation>
</comment>
<feature type="transmembrane region" description="Helical" evidence="8">
    <location>
        <begin position="163"/>
        <end position="183"/>
    </location>
</feature>
<protein>
    <submittedName>
        <fullName evidence="9">MFS transporter</fullName>
    </submittedName>
</protein>
<gene>
    <name evidence="9" type="ORF">DFR48_105272</name>
</gene>
<evidence type="ECO:0000256" key="4">
    <source>
        <dbReference type="ARBA" id="ARBA00022597"/>
    </source>
</evidence>